<gene>
    <name evidence="5" type="ORF">AB5J58_33980</name>
</gene>
<dbReference type="InterPro" id="IPR016039">
    <property type="entry name" value="Thiolase-like"/>
</dbReference>
<dbReference type="InterPro" id="IPR014030">
    <property type="entry name" value="Ketoacyl_synth_N"/>
</dbReference>
<comment type="similarity">
    <text evidence="1 3">Belongs to the thiolase-like superfamily. Beta-ketoacyl-ACP synthases family.</text>
</comment>
<accession>A0AB39MG92</accession>
<dbReference type="GO" id="GO:0006633">
    <property type="term" value="P:fatty acid biosynthetic process"/>
    <property type="evidence" value="ECO:0007669"/>
    <property type="project" value="TreeGrafter"/>
</dbReference>
<protein>
    <submittedName>
        <fullName evidence="5">Beta-ketoacyl synthase</fullName>
    </submittedName>
</protein>
<feature type="domain" description="Ketosynthase family 3 (KS3)" evidence="4">
    <location>
        <begin position="6"/>
        <end position="409"/>
    </location>
</feature>
<evidence type="ECO:0000256" key="3">
    <source>
        <dbReference type="RuleBase" id="RU003694"/>
    </source>
</evidence>
<dbReference type="EMBL" id="CP163431">
    <property type="protein sequence ID" value="XDQ04850.1"/>
    <property type="molecule type" value="Genomic_DNA"/>
</dbReference>
<dbReference type="SMART" id="SM00825">
    <property type="entry name" value="PKS_KS"/>
    <property type="match status" value="1"/>
</dbReference>
<dbReference type="GO" id="GO:0005829">
    <property type="term" value="C:cytosol"/>
    <property type="evidence" value="ECO:0007669"/>
    <property type="project" value="TreeGrafter"/>
</dbReference>
<reference evidence="5" key="1">
    <citation type="submission" date="2024-07" db="EMBL/GenBank/DDBJ databases">
        <authorList>
            <person name="Yu S.T."/>
        </authorList>
    </citation>
    <scope>NUCLEOTIDE SEQUENCE</scope>
    <source>
        <strain evidence="5">R08</strain>
    </source>
</reference>
<dbReference type="PANTHER" id="PTHR11712:SF336">
    <property type="entry name" value="3-OXOACYL-[ACYL-CARRIER-PROTEIN] SYNTHASE, MITOCHONDRIAL"/>
    <property type="match status" value="1"/>
</dbReference>
<proteinExistence type="inferred from homology"/>
<dbReference type="PANTHER" id="PTHR11712">
    <property type="entry name" value="POLYKETIDE SYNTHASE-RELATED"/>
    <property type="match status" value="1"/>
</dbReference>
<dbReference type="Pfam" id="PF02801">
    <property type="entry name" value="Ketoacyl-synt_C"/>
    <property type="match status" value="1"/>
</dbReference>
<dbReference type="GO" id="GO:0004315">
    <property type="term" value="F:3-oxoacyl-[acyl-carrier-protein] synthase activity"/>
    <property type="evidence" value="ECO:0007669"/>
    <property type="project" value="TreeGrafter"/>
</dbReference>
<dbReference type="InterPro" id="IPR020841">
    <property type="entry name" value="PKS_Beta-ketoAc_synthase_dom"/>
</dbReference>
<dbReference type="NCBIfam" id="NF005589">
    <property type="entry name" value="PRK07314.1"/>
    <property type="match status" value="1"/>
</dbReference>
<dbReference type="Pfam" id="PF00109">
    <property type="entry name" value="ketoacyl-synt"/>
    <property type="match status" value="1"/>
</dbReference>
<evidence type="ECO:0000256" key="2">
    <source>
        <dbReference type="ARBA" id="ARBA00022679"/>
    </source>
</evidence>
<evidence type="ECO:0000259" key="4">
    <source>
        <dbReference type="PROSITE" id="PS52004"/>
    </source>
</evidence>
<sequence>MTRLRDADVLVTGLGAMTPLGGTAPESWQGLLDGRSGVRTLHDEQGSWPEELPVSIAGSVAADPVDVLGRVHARKLDRGEQLAVAAAREAFQDAGSPPVEPERLAVVVGTGIGGVLSTLGQNEVYERSGMRKLSSYAVPMLMPNGPAAWVSIDLGARAGARAPVSACASGAESIAVALDLIRLGRADVVVAGGTEASLHPLMVAAFGQMKALSRQEGDPAAVSRPFDADRSGFVIAEGAAVLVLERAEFARARGARVYGAVAGAAVTSSARHISASDTEGQVLAIQGALRDAELAPSDIGHVHAHATSTPGGDLAEADAVAKALGEHPVVTATKSMTGHMLGASGAFGAMSALLSLRHGVVPATRNLDTLDPQIHLDVVNGTNRQGSWDAALANSFGFGGHNVSLVLKRTP</sequence>
<dbReference type="Gene3D" id="3.40.47.10">
    <property type="match status" value="1"/>
</dbReference>
<keyword evidence="2 3" id="KW-0808">Transferase</keyword>
<dbReference type="InterPro" id="IPR000794">
    <property type="entry name" value="Beta-ketoacyl_synthase"/>
</dbReference>
<dbReference type="CDD" id="cd00834">
    <property type="entry name" value="KAS_I_II"/>
    <property type="match status" value="1"/>
</dbReference>
<dbReference type="AlphaFoldDB" id="A0AB39MG92"/>
<evidence type="ECO:0000256" key="1">
    <source>
        <dbReference type="ARBA" id="ARBA00008467"/>
    </source>
</evidence>
<dbReference type="SUPFAM" id="SSF53901">
    <property type="entry name" value="Thiolase-like"/>
    <property type="match status" value="2"/>
</dbReference>
<dbReference type="RefSeq" id="WP_369190290.1">
    <property type="nucleotide sequence ID" value="NZ_CP163431.1"/>
</dbReference>
<dbReference type="FunFam" id="3.40.47.10:FF:000018">
    <property type="entry name" value="3-oxoacyl-[acyl-carrier-protein] synthase 2"/>
    <property type="match status" value="1"/>
</dbReference>
<name>A0AB39MG92_9ACTN</name>
<organism evidence="5">
    <name type="scientific">Streptomyces sp. R08</name>
    <dbReference type="NCBI Taxonomy" id="3238624"/>
    <lineage>
        <taxon>Bacteria</taxon>
        <taxon>Bacillati</taxon>
        <taxon>Actinomycetota</taxon>
        <taxon>Actinomycetes</taxon>
        <taxon>Kitasatosporales</taxon>
        <taxon>Streptomycetaceae</taxon>
        <taxon>Streptomyces</taxon>
    </lineage>
</organism>
<dbReference type="PROSITE" id="PS52004">
    <property type="entry name" value="KS3_2"/>
    <property type="match status" value="1"/>
</dbReference>
<dbReference type="InterPro" id="IPR014031">
    <property type="entry name" value="Ketoacyl_synth_C"/>
</dbReference>
<evidence type="ECO:0000313" key="5">
    <source>
        <dbReference type="EMBL" id="XDQ04850.1"/>
    </source>
</evidence>